<gene>
    <name evidence="2" type="ORF">Ocin01_18473</name>
</gene>
<evidence type="ECO:0000313" key="2">
    <source>
        <dbReference type="EMBL" id="ODM88210.1"/>
    </source>
</evidence>
<proteinExistence type="predicted"/>
<dbReference type="Proteomes" id="UP000094527">
    <property type="component" value="Unassembled WGS sequence"/>
</dbReference>
<feature type="non-terminal residue" evidence="2">
    <location>
        <position position="337"/>
    </location>
</feature>
<reference evidence="2 3" key="1">
    <citation type="journal article" date="2016" name="Genome Biol. Evol.">
        <title>Gene Family Evolution Reflects Adaptation to Soil Environmental Stressors in the Genome of the Collembolan Orchesella cincta.</title>
        <authorList>
            <person name="Faddeeva-Vakhrusheva A."/>
            <person name="Derks M.F."/>
            <person name="Anvar S.Y."/>
            <person name="Agamennone V."/>
            <person name="Suring W."/>
            <person name="Smit S."/>
            <person name="van Straalen N.M."/>
            <person name="Roelofs D."/>
        </authorList>
    </citation>
    <scope>NUCLEOTIDE SEQUENCE [LARGE SCALE GENOMIC DNA]</scope>
    <source>
        <tissue evidence="2">Mixed pool</tissue>
    </source>
</reference>
<feature type="compositionally biased region" description="Acidic residues" evidence="1">
    <location>
        <begin position="215"/>
        <end position="231"/>
    </location>
</feature>
<protein>
    <submittedName>
        <fullName evidence="2">Uncharacterized protein</fullName>
    </submittedName>
</protein>
<accession>A0A1D2M5E5</accession>
<keyword evidence="3" id="KW-1185">Reference proteome</keyword>
<feature type="region of interest" description="Disordered" evidence="1">
    <location>
        <begin position="208"/>
        <end position="240"/>
    </location>
</feature>
<sequence length="337" mass="37119">MCSKMVDSSCNPPLLLGNCQKFDESWNRMGNRVPEGTKGNGNVKLNAPYAVTPLSLPRIPYVPKTVSLNRTPWEGWRYGSNYVNTDETEKPYGYPDYTYYRGNYCGPCCSCVPSIAPLGGDPNGKNPNIRYVQLDYKNLLGSGFATQGPPTSQTSPFMMVIQGLLQVVAVIIVRNALVCIGDQSKPETVQPCPVQPMKIYLPMSMIPRGGPDGDKADDETESSGQCEETESENGSNTAPVLTSMGSNILKYTFLRKGKRITNREIVSVKRFPVLITPSVSLVNLRGYLILAVAAKLAKLPWHVAQNMEPILQDVKSLDHQSSIAKNDSCHFKEFCKP</sequence>
<dbReference type="AlphaFoldDB" id="A0A1D2M5E5"/>
<dbReference type="EMBL" id="LJIJ01003966">
    <property type="protein sequence ID" value="ODM88210.1"/>
    <property type="molecule type" value="Genomic_DNA"/>
</dbReference>
<evidence type="ECO:0000256" key="1">
    <source>
        <dbReference type="SAM" id="MobiDB-lite"/>
    </source>
</evidence>
<dbReference type="OrthoDB" id="8282910at2759"/>
<comment type="caution">
    <text evidence="2">The sequence shown here is derived from an EMBL/GenBank/DDBJ whole genome shotgun (WGS) entry which is preliminary data.</text>
</comment>
<name>A0A1D2M5E5_ORCCI</name>
<evidence type="ECO:0000313" key="3">
    <source>
        <dbReference type="Proteomes" id="UP000094527"/>
    </source>
</evidence>
<organism evidence="2 3">
    <name type="scientific">Orchesella cincta</name>
    <name type="common">Springtail</name>
    <name type="synonym">Podura cincta</name>
    <dbReference type="NCBI Taxonomy" id="48709"/>
    <lineage>
        <taxon>Eukaryota</taxon>
        <taxon>Metazoa</taxon>
        <taxon>Ecdysozoa</taxon>
        <taxon>Arthropoda</taxon>
        <taxon>Hexapoda</taxon>
        <taxon>Collembola</taxon>
        <taxon>Entomobryomorpha</taxon>
        <taxon>Entomobryoidea</taxon>
        <taxon>Orchesellidae</taxon>
        <taxon>Orchesellinae</taxon>
        <taxon>Orchesella</taxon>
    </lineage>
</organism>